<feature type="compositionally biased region" description="Basic and acidic residues" evidence="1">
    <location>
        <begin position="59"/>
        <end position="77"/>
    </location>
</feature>
<proteinExistence type="predicted"/>
<name>A0A0G4MGM5_VERLO</name>
<evidence type="ECO:0000313" key="2">
    <source>
        <dbReference type="EMBL" id="CRK33406.1"/>
    </source>
</evidence>
<keyword evidence="3" id="KW-1185">Reference proteome</keyword>
<feature type="region of interest" description="Disordered" evidence="1">
    <location>
        <begin position="59"/>
        <end position="81"/>
    </location>
</feature>
<evidence type="ECO:0000313" key="3">
    <source>
        <dbReference type="Proteomes" id="UP000044602"/>
    </source>
</evidence>
<dbReference type="AlphaFoldDB" id="A0A0G4MGM5"/>
<reference evidence="2 3" key="1">
    <citation type="submission" date="2015-05" db="EMBL/GenBank/DDBJ databases">
        <authorList>
            <person name="Wang D.B."/>
            <person name="Wang M."/>
        </authorList>
    </citation>
    <scope>NUCLEOTIDE SEQUENCE [LARGE SCALE GENOMIC DNA]</scope>
    <source>
        <strain evidence="2">VL1</strain>
    </source>
</reference>
<sequence length="110" mass="11846">MIIPNIRICSRTAPGHSLPFTPVDDGHTRHVAIDDGLILSRGLVRLLGAVGKVVAREAPADDANAHADARPRGEIPERPASIFSRRARECNGRGIHEGRTGTLQCQGMFC</sequence>
<organism evidence="2 3">
    <name type="scientific">Verticillium longisporum</name>
    <name type="common">Verticillium dahliae var. longisporum</name>
    <dbReference type="NCBI Taxonomy" id="100787"/>
    <lineage>
        <taxon>Eukaryota</taxon>
        <taxon>Fungi</taxon>
        <taxon>Dikarya</taxon>
        <taxon>Ascomycota</taxon>
        <taxon>Pezizomycotina</taxon>
        <taxon>Sordariomycetes</taxon>
        <taxon>Hypocreomycetidae</taxon>
        <taxon>Glomerellales</taxon>
        <taxon>Plectosphaerellaceae</taxon>
        <taxon>Verticillium</taxon>
    </lineage>
</organism>
<dbReference type="EMBL" id="CVQH01022527">
    <property type="protein sequence ID" value="CRK33406.1"/>
    <property type="molecule type" value="Genomic_DNA"/>
</dbReference>
<protein>
    <submittedName>
        <fullName evidence="2">Uncharacterized protein</fullName>
    </submittedName>
</protein>
<dbReference type="Proteomes" id="UP000044602">
    <property type="component" value="Unassembled WGS sequence"/>
</dbReference>
<evidence type="ECO:0000256" key="1">
    <source>
        <dbReference type="SAM" id="MobiDB-lite"/>
    </source>
</evidence>
<gene>
    <name evidence="2" type="ORF">BN1708_001084</name>
</gene>
<accession>A0A0G4MGM5</accession>